<evidence type="ECO:0000313" key="2">
    <source>
        <dbReference type="EMBL" id="EST44602.1"/>
    </source>
</evidence>
<protein>
    <submittedName>
        <fullName evidence="2">SHIPPO 1-like protein</fullName>
    </submittedName>
</protein>
<dbReference type="AlphaFoldDB" id="V6LJ54"/>
<proteinExistence type="predicted"/>
<organism evidence="2">
    <name type="scientific">Spironucleus salmonicida</name>
    <dbReference type="NCBI Taxonomy" id="348837"/>
    <lineage>
        <taxon>Eukaryota</taxon>
        <taxon>Metamonada</taxon>
        <taxon>Diplomonadida</taxon>
        <taxon>Hexamitidae</taxon>
        <taxon>Hexamitinae</taxon>
        <taxon>Spironucleus</taxon>
    </lineage>
</organism>
<dbReference type="OrthoDB" id="429991at2759"/>
<gene>
    <name evidence="2" type="ORF">SS50377_15607</name>
    <name evidence="3" type="ORF">SS50377_24721</name>
</gene>
<evidence type="ECO:0000256" key="1">
    <source>
        <dbReference type="SAM" id="MobiDB-lite"/>
    </source>
</evidence>
<feature type="region of interest" description="Disordered" evidence="1">
    <location>
        <begin position="41"/>
        <end position="60"/>
    </location>
</feature>
<evidence type="ECO:0000313" key="3">
    <source>
        <dbReference type="EMBL" id="KAH0572610.1"/>
    </source>
</evidence>
<dbReference type="Pfam" id="PF07004">
    <property type="entry name" value="SHIPPO-rpt"/>
    <property type="match status" value="4"/>
</dbReference>
<dbReference type="EMBL" id="KI546115">
    <property type="protein sequence ID" value="EST44602.1"/>
    <property type="molecule type" value="Genomic_DNA"/>
</dbReference>
<reference evidence="3" key="2">
    <citation type="submission" date="2020-12" db="EMBL/GenBank/DDBJ databases">
        <title>New Spironucleus salmonicida genome in near-complete chromosomes.</title>
        <authorList>
            <person name="Xu F."/>
            <person name="Kurt Z."/>
            <person name="Jimenez-Gonzalez A."/>
            <person name="Astvaldsson A."/>
            <person name="Andersson J.O."/>
            <person name="Svard S.G."/>
        </authorList>
    </citation>
    <scope>NUCLEOTIDE SEQUENCE</scope>
    <source>
        <strain evidence="3">ATCC 50377</strain>
    </source>
</reference>
<dbReference type="InterPro" id="IPR051291">
    <property type="entry name" value="CIMAP"/>
</dbReference>
<dbReference type="EMBL" id="AUWU02000005">
    <property type="protein sequence ID" value="KAH0572610.1"/>
    <property type="molecule type" value="Genomic_DNA"/>
</dbReference>
<dbReference type="VEuPathDB" id="GiardiaDB:SS50377_24721"/>
<dbReference type="InterPro" id="IPR010736">
    <property type="entry name" value="SHIPPO-rpt"/>
</dbReference>
<evidence type="ECO:0000313" key="4">
    <source>
        <dbReference type="Proteomes" id="UP000018208"/>
    </source>
</evidence>
<sequence>MYVPPSGKTPAPNAYDLQSSGLNLSGGIKIKNKYEPLKPFNTPGVGSYQPSDTFVSSQPPSFTIQKKYNYKLDNGSPGPQAYNPNIIKSQCNASMSSRYKLYYDNNKPGPNKYDIGKDFGAESPYVTMSGRRAPDKYNQNPGPGAYEIGQKFETKGASIANIYRAKSSDQVPGPGSYNTDFSAFKSSGNKGAQFAGRMSLTQGFFRK</sequence>
<dbReference type="PANTHER" id="PTHR21580">
    <property type="entry name" value="SHIPPO-1-RELATED"/>
    <property type="match status" value="1"/>
</dbReference>
<reference evidence="2 3" key="1">
    <citation type="journal article" date="2014" name="PLoS Genet.">
        <title>The Genome of Spironucleus salmonicida Highlights a Fish Pathogen Adapted to Fluctuating Environments.</title>
        <authorList>
            <person name="Xu F."/>
            <person name="Jerlstrom-Hultqvist J."/>
            <person name="Einarsson E."/>
            <person name="Astvaldsson A."/>
            <person name="Svard S.G."/>
            <person name="Andersson J.O."/>
        </authorList>
    </citation>
    <scope>NUCLEOTIDE SEQUENCE</scope>
    <source>
        <strain evidence="3">ATCC 50377</strain>
    </source>
</reference>
<accession>V6LJ54</accession>
<dbReference type="Proteomes" id="UP000018208">
    <property type="component" value="Unassembled WGS sequence"/>
</dbReference>
<name>V6LJ54_9EUKA</name>
<feature type="compositionally biased region" description="Polar residues" evidence="1">
    <location>
        <begin position="48"/>
        <end position="60"/>
    </location>
</feature>
<keyword evidence="4" id="KW-1185">Reference proteome</keyword>